<reference evidence="2 4" key="1">
    <citation type="submission" date="2017-02" db="EMBL/GenBank/DDBJ databases">
        <authorList>
            <person name="Varghese N."/>
            <person name="Submissions S."/>
        </authorList>
    </citation>
    <scope>NUCLEOTIDE SEQUENCE [LARGE SCALE GENOMIC DNA]</scope>
    <source>
        <strain evidence="2 4">DSM 16775</strain>
    </source>
</reference>
<name>A0AAX2IKI5_9FLAO</name>
<gene>
    <name evidence="3" type="ORF">NCTC11212_01830</name>
    <name evidence="2" type="ORF">SAMN05421800_1025</name>
</gene>
<dbReference type="Pfam" id="PF01610">
    <property type="entry name" value="DDE_Tnp_ISL3"/>
    <property type="match status" value="1"/>
</dbReference>
<dbReference type="RefSeq" id="WP_079463966.1">
    <property type="nucleotide sequence ID" value="NZ_CP033934.1"/>
</dbReference>
<comment type="caution">
    <text evidence="3">The sequence shown here is derived from an EMBL/GenBank/DDBJ whole genome shotgun (WGS) entry which is preliminary data.</text>
</comment>
<dbReference type="Proteomes" id="UP000190669">
    <property type="component" value="Unassembled WGS sequence"/>
</dbReference>
<evidence type="ECO:0000313" key="3">
    <source>
        <dbReference type="EMBL" id="SQA89263.1"/>
    </source>
</evidence>
<accession>A0AAX2IKI5</accession>
<organism evidence="3 5">
    <name type="scientific">Chryseobacterium balustinum</name>
    <dbReference type="NCBI Taxonomy" id="246"/>
    <lineage>
        <taxon>Bacteria</taxon>
        <taxon>Pseudomonadati</taxon>
        <taxon>Bacteroidota</taxon>
        <taxon>Flavobacteriia</taxon>
        <taxon>Flavobacteriales</taxon>
        <taxon>Weeksellaceae</taxon>
        <taxon>Chryseobacterium group</taxon>
        <taxon>Chryseobacterium</taxon>
    </lineage>
</organism>
<dbReference type="Proteomes" id="UP000251937">
    <property type="component" value="Unassembled WGS sequence"/>
</dbReference>
<keyword evidence="4" id="KW-1185">Reference proteome</keyword>
<reference evidence="3 5" key="2">
    <citation type="submission" date="2018-06" db="EMBL/GenBank/DDBJ databases">
        <authorList>
            <consortium name="Pathogen Informatics"/>
            <person name="Doyle S."/>
        </authorList>
    </citation>
    <scope>NUCLEOTIDE SEQUENCE [LARGE SCALE GENOMIC DNA]</scope>
    <source>
        <strain evidence="3 5">NCTC11212</strain>
    </source>
</reference>
<feature type="domain" description="Transposase IS204/IS1001/IS1096/IS1165 DDE" evidence="1">
    <location>
        <begin position="2"/>
        <end position="43"/>
    </location>
</feature>
<dbReference type="EMBL" id="UAVR01000008">
    <property type="protein sequence ID" value="SQA89263.1"/>
    <property type="molecule type" value="Genomic_DNA"/>
</dbReference>
<evidence type="ECO:0000313" key="4">
    <source>
        <dbReference type="Proteomes" id="UP000190669"/>
    </source>
</evidence>
<dbReference type="EMBL" id="FUZE01000002">
    <property type="protein sequence ID" value="SKB45767.1"/>
    <property type="molecule type" value="Genomic_DNA"/>
</dbReference>
<dbReference type="KEGG" id="cbp:EB354_14335"/>
<sequence length="49" mass="5587">MNDILNYFNAPSTNASAESFNAKIKNFRLQLGGVRDKSFFLFRLAKLFA</sequence>
<dbReference type="InterPro" id="IPR002560">
    <property type="entry name" value="Transposase_DDE"/>
</dbReference>
<dbReference type="AlphaFoldDB" id="A0AAX2IKI5"/>
<protein>
    <submittedName>
        <fullName evidence="2">Transposase</fullName>
    </submittedName>
</protein>
<evidence type="ECO:0000259" key="1">
    <source>
        <dbReference type="Pfam" id="PF01610"/>
    </source>
</evidence>
<evidence type="ECO:0000313" key="5">
    <source>
        <dbReference type="Proteomes" id="UP000251937"/>
    </source>
</evidence>
<proteinExistence type="predicted"/>
<evidence type="ECO:0000313" key="2">
    <source>
        <dbReference type="EMBL" id="SKB45767.1"/>
    </source>
</evidence>